<reference evidence="10" key="1">
    <citation type="journal article" date="2019" name="Int. J. Syst. Evol. Microbiol.">
        <title>The Global Catalogue of Microorganisms (GCM) 10K type strain sequencing project: providing services to taxonomists for standard genome sequencing and annotation.</title>
        <authorList>
            <consortium name="The Broad Institute Genomics Platform"/>
            <consortium name="The Broad Institute Genome Sequencing Center for Infectious Disease"/>
            <person name="Wu L."/>
            <person name="Ma J."/>
        </authorList>
    </citation>
    <scope>NUCLEOTIDE SEQUENCE [LARGE SCALE GENOMIC DNA]</scope>
    <source>
        <strain evidence="10">JCM 14718</strain>
    </source>
</reference>
<comment type="subcellular location">
    <subcellularLocation>
        <location evidence="1">Cell membrane</location>
        <topology evidence="1">Multi-pass membrane protein</topology>
    </subcellularLocation>
</comment>
<dbReference type="InterPro" id="IPR003838">
    <property type="entry name" value="ABC3_permease_C"/>
</dbReference>
<feature type="transmembrane region" description="Helical" evidence="7">
    <location>
        <begin position="295"/>
        <end position="313"/>
    </location>
</feature>
<evidence type="ECO:0000256" key="1">
    <source>
        <dbReference type="ARBA" id="ARBA00004651"/>
    </source>
</evidence>
<feature type="transmembrane region" description="Helical" evidence="7">
    <location>
        <begin position="319"/>
        <end position="338"/>
    </location>
</feature>
<dbReference type="InterPro" id="IPR050250">
    <property type="entry name" value="Macrolide_Exporter_MacB"/>
</dbReference>
<keyword evidence="4 7" id="KW-1133">Transmembrane helix</keyword>
<evidence type="ECO:0000256" key="2">
    <source>
        <dbReference type="ARBA" id="ARBA00022475"/>
    </source>
</evidence>
<sequence length="656" mass="65786">MFPLLRVFLSDLRRHPVGTLLPGVALAVGLACVVSSVLVGGAYDTAIQRNKPHTPAGSAVVIRAPGTDLPASLVTEVQQLTGVATAQPRQVTSGQVLGADGRPLNTPASIRVEPSDPRLSTTTILQGRLPRGDQEVAIDEVDAQRKHPLGSSVLIADYRTGKPVKALIVGVSAQDLGRPGGIAMVAAPAFATAHLDSTTIYGMDVVLTAGTPVDAMLPRIEATVGGNYQVETAAQARASEQPSPIGISSTLFVMFSLLAMATAVLVAGAAFRAVTASRVRRTALLRALGASRPPLVVVTVLEAVVIGVVAAGLAVGSGWFISVGMLSVLNSVGVSALLGSTGVTPAVPGLVLATVAVALGVAAAVTAALRPAIQASGVPPVAALSAVPDAPVERGAGVARLVLGAGIVLLAGLLAMLGIAARSFFPLLASAVFTMIGLFGVLGPLVVPLLVRVPGWIAGLVARFLGPAGAVIRVAAREPSRTPRRAAAVAMPLAGAFSLLAFGVVGSASLRDAVVRHSDAANTAAFDTATLLGWGLLGLSVLAAVSGVVATTAVSITERRRELALSRALGVTRTGVGLQVVAEAMLLSVVTAVTGSLIGYLYGVAIVSMLNLPTAVGPPLPLLASLAAVTVLAVLAAAGPAIRGALLTPTNALADN</sequence>
<proteinExistence type="inferred from homology"/>
<feature type="transmembrane region" description="Helical" evidence="7">
    <location>
        <begin position="251"/>
        <end position="274"/>
    </location>
</feature>
<feature type="transmembrane region" description="Helical" evidence="7">
    <location>
        <begin position="576"/>
        <end position="602"/>
    </location>
</feature>
<name>A0ABP4SZH8_9ACTN</name>
<feature type="transmembrane region" description="Helical" evidence="7">
    <location>
        <begin position="456"/>
        <end position="476"/>
    </location>
</feature>
<accession>A0ABP4SZH8</accession>
<organism evidence="9 10">
    <name type="scientific">Fodinicola feengrottensis</name>
    <dbReference type="NCBI Taxonomy" id="435914"/>
    <lineage>
        <taxon>Bacteria</taxon>
        <taxon>Bacillati</taxon>
        <taxon>Actinomycetota</taxon>
        <taxon>Actinomycetes</taxon>
        <taxon>Mycobacteriales</taxon>
        <taxon>Fodinicola</taxon>
    </lineage>
</organism>
<feature type="transmembrane region" description="Helical" evidence="7">
    <location>
        <begin position="398"/>
        <end position="420"/>
    </location>
</feature>
<evidence type="ECO:0000313" key="9">
    <source>
        <dbReference type="EMBL" id="GAA1679765.1"/>
    </source>
</evidence>
<evidence type="ECO:0000256" key="5">
    <source>
        <dbReference type="ARBA" id="ARBA00023136"/>
    </source>
</evidence>
<feature type="domain" description="ABC3 transporter permease C-terminal" evidence="8">
    <location>
        <begin position="254"/>
        <end position="373"/>
    </location>
</feature>
<evidence type="ECO:0000256" key="7">
    <source>
        <dbReference type="SAM" id="Phobius"/>
    </source>
</evidence>
<dbReference type="PANTHER" id="PTHR30572:SF4">
    <property type="entry name" value="ABC TRANSPORTER PERMEASE YTRF"/>
    <property type="match status" value="1"/>
</dbReference>
<feature type="transmembrane region" description="Helical" evidence="7">
    <location>
        <begin position="531"/>
        <end position="556"/>
    </location>
</feature>
<feature type="transmembrane region" description="Helical" evidence="7">
    <location>
        <begin position="488"/>
        <end position="511"/>
    </location>
</feature>
<dbReference type="PROSITE" id="PS51257">
    <property type="entry name" value="PROKAR_LIPOPROTEIN"/>
    <property type="match status" value="1"/>
</dbReference>
<comment type="caution">
    <text evidence="9">The sequence shown here is derived from an EMBL/GenBank/DDBJ whole genome shotgun (WGS) entry which is preliminary data.</text>
</comment>
<evidence type="ECO:0000256" key="3">
    <source>
        <dbReference type="ARBA" id="ARBA00022692"/>
    </source>
</evidence>
<feature type="transmembrane region" description="Helical" evidence="7">
    <location>
        <begin position="622"/>
        <end position="642"/>
    </location>
</feature>
<dbReference type="Proteomes" id="UP001500618">
    <property type="component" value="Unassembled WGS sequence"/>
</dbReference>
<evidence type="ECO:0000256" key="4">
    <source>
        <dbReference type="ARBA" id="ARBA00022989"/>
    </source>
</evidence>
<keyword evidence="3 7" id="KW-0812">Transmembrane</keyword>
<protein>
    <recommendedName>
        <fullName evidence="8">ABC3 transporter permease C-terminal domain-containing protein</fullName>
    </recommendedName>
</protein>
<evidence type="ECO:0000313" key="10">
    <source>
        <dbReference type="Proteomes" id="UP001500618"/>
    </source>
</evidence>
<dbReference type="RefSeq" id="WP_344310946.1">
    <property type="nucleotide sequence ID" value="NZ_BAAANY010000009.1"/>
</dbReference>
<keyword evidence="2" id="KW-1003">Cell membrane</keyword>
<comment type="similarity">
    <text evidence="6">Belongs to the ABC-4 integral membrane protein family.</text>
</comment>
<feature type="transmembrane region" description="Helical" evidence="7">
    <location>
        <begin position="20"/>
        <end position="43"/>
    </location>
</feature>
<evidence type="ECO:0000259" key="8">
    <source>
        <dbReference type="Pfam" id="PF02687"/>
    </source>
</evidence>
<evidence type="ECO:0000256" key="6">
    <source>
        <dbReference type="ARBA" id="ARBA00038076"/>
    </source>
</evidence>
<feature type="transmembrane region" description="Helical" evidence="7">
    <location>
        <begin position="427"/>
        <end position="450"/>
    </location>
</feature>
<dbReference type="PANTHER" id="PTHR30572">
    <property type="entry name" value="MEMBRANE COMPONENT OF TRANSPORTER-RELATED"/>
    <property type="match status" value="1"/>
</dbReference>
<dbReference type="Pfam" id="PF02687">
    <property type="entry name" value="FtsX"/>
    <property type="match status" value="2"/>
</dbReference>
<feature type="transmembrane region" description="Helical" evidence="7">
    <location>
        <begin position="350"/>
        <end position="369"/>
    </location>
</feature>
<keyword evidence="10" id="KW-1185">Reference proteome</keyword>
<keyword evidence="5 7" id="KW-0472">Membrane</keyword>
<gene>
    <name evidence="9" type="ORF">GCM10009765_31220</name>
</gene>
<feature type="domain" description="ABC3 transporter permease C-terminal" evidence="8">
    <location>
        <begin position="536"/>
        <end position="643"/>
    </location>
</feature>
<dbReference type="EMBL" id="BAAANY010000009">
    <property type="protein sequence ID" value="GAA1679765.1"/>
    <property type="molecule type" value="Genomic_DNA"/>
</dbReference>